<gene>
    <name evidence="5" type="ORF">K8I29_02955</name>
</gene>
<dbReference type="Proteomes" id="UP000705867">
    <property type="component" value="Unassembled WGS sequence"/>
</dbReference>
<comment type="similarity">
    <text evidence="1">Belongs to the leucine-binding protein family.</text>
</comment>
<accession>A0A953J5T1</accession>
<keyword evidence="2 3" id="KW-0732">Signal</keyword>
<dbReference type="Gene3D" id="3.40.50.2300">
    <property type="match status" value="2"/>
</dbReference>
<sequence>MKGLSGRKVFGGWKTIGLCIALAVSLLATAAFADVELKMPKGKSFTDHHNVNLKRIIYTPLASYRVGPYAAGGTGYYGGEIDLFKWINLKYGGINGIPIVWDECETEWDTPRGVECYERYKNKGPYGATANDPLSVGIAYALQEKTQKDKIPSITPNHGNTASQDGRIFPYQFPLEITPYDEANIMVKYVGQTLGGMDKLRGKKIAVLYHGSAYGRETIGFHDTMAKQYGYQLQQIEVAHPGNEQMAIWLNVKRWNPDFVFLRGWGVMVPVALKTAAKVGYPVKKIIGNIWSNSEADVVPAGAAAKGYVTINTQAPGRNWPLIQTLWKDLYEGKLTGKNEGNMADKDKVGSVYYNLGVVAGIFHVEAMRVAMAKFGKDIPLNGQYKRYGLENLNLTDEKLKEYGVYGMMQNVKTSCKDHTGGHKAKFAQWDGKQFRVITNNWIEADQDQIWKLIYERSEKYAKENGVTPRDCNNPKDVLYDLAGAK</sequence>
<evidence type="ECO:0000256" key="2">
    <source>
        <dbReference type="ARBA" id="ARBA00022729"/>
    </source>
</evidence>
<evidence type="ECO:0000256" key="3">
    <source>
        <dbReference type="SAM" id="SignalP"/>
    </source>
</evidence>
<dbReference type="AlphaFoldDB" id="A0A953J5T1"/>
<comment type="caution">
    <text evidence="5">The sequence shown here is derived from an EMBL/GenBank/DDBJ whole genome shotgun (WGS) entry which is preliminary data.</text>
</comment>
<evidence type="ECO:0000313" key="5">
    <source>
        <dbReference type="EMBL" id="MBZ0155157.1"/>
    </source>
</evidence>
<dbReference type="SUPFAM" id="SSF53822">
    <property type="entry name" value="Periplasmic binding protein-like I"/>
    <property type="match status" value="1"/>
</dbReference>
<name>A0A953J5T1_9BACT</name>
<feature type="chain" id="PRO_5037214401" evidence="3">
    <location>
        <begin position="34"/>
        <end position="486"/>
    </location>
</feature>
<dbReference type="PANTHER" id="PTHR47235:SF1">
    <property type="entry name" value="BLR6548 PROTEIN"/>
    <property type="match status" value="1"/>
</dbReference>
<dbReference type="EMBL" id="JAIOIV010000023">
    <property type="protein sequence ID" value="MBZ0155157.1"/>
    <property type="molecule type" value="Genomic_DNA"/>
</dbReference>
<evidence type="ECO:0000313" key="6">
    <source>
        <dbReference type="Proteomes" id="UP000705867"/>
    </source>
</evidence>
<feature type="signal peptide" evidence="3">
    <location>
        <begin position="1"/>
        <end position="33"/>
    </location>
</feature>
<proteinExistence type="inferred from homology"/>
<reference evidence="5" key="2">
    <citation type="submission" date="2021-08" db="EMBL/GenBank/DDBJ databases">
        <authorList>
            <person name="Dalcin Martins P."/>
        </authorList>
    </citation>
    <scope>NUCLEOTIDE SEQUENCE</scope>
    <source>
        <strain evidence="5">MAG_39</strain>
    </source>
</reference>
<feature type="domain" description="Leucine-binding protein" evidence="4">
    <location>
        <begin position="64"/>
        <end position="432"/>
    </location>
</feature>
<dbReference type="PANTHER" id="PTHR47235">
    <property type="entry name" value="BLR6548 PROTEIN"/>
    <property type="match status" value="1"/>
</dbReference>
<protein>
    <submittedName>
        <fullName evidence="5">ABC transporter substrate-binding protein</fullName>
    </submittedName>
</protein>
<dbReference type="CDD" id="cd06334">
    <property type="entry name" value="PBP1_ABC_ligand_binding-like"/>
    <property type="match status" value="1"/>
</dbReference>
<evidence type="ECO:0000256" key="1">
    <source>
        <dbReference type="ARBA" id="ARBA00010062"/>
    </source>
</evidence>
<evidence type="ECO:0000259" key="4">
    <source>
        <dbReference type="Pfam" id="PF13458"/>
    </source>
</evidence>
<dbReference type="InterPro" id="IPR028081">
    <property type="entry name" value="Leu-bd"/>
</dbReference>
<organism evidence="5 6">
    <name type="scientific">Candidatus Nitrobium versatile</name>
    <dbReference type="NCBI Taxonomy" id="2884831"/>
    <lineage>
        <taxon>Bacteria</taxon>
        <taxon>Pseudomonadati</taxon>
        <taxon>Nitrospirota</taxon>
        <taxon>Nitrospiria</taxon>
        <taxon>Nitrospirales</taxon>
        <taxon>Nitrospiraceae</taxon>
        <taxon>Candidatus Nitrobium</taxon>
    </lineage>
</organism>
<dbReference type="InterPro" id="IPR028082">
    <property type="entry name" value="Peripla_BP_I"/>
</dbReference>
<reference evidence="5" key="1">
    <citation type="journal article" date="2021" name="bioRxiv">
        <title>Unraveling nitrogen, sulfur and carbon metabolic pathways and microbial community transcriptional responses to substrate deprivation and toxicity stresses in a bioreactor mimicking anoxic brackish coastal sediment conditions.</title>
        <authorList>
            <person name="Martins P.D."/>
            <person name="Echeveste M.J."/>
            <person name="Arshad A."/>
            <person name="Kurth J."/>
            <person name="Ouboter H."/>
            <person name="Jetten M.S.M."/>
            <person name="Welte C.U."/>
        </authorList>
    </citation>
    <scope>NUCLEOTIDE SEQUENCE</scope>
    <source>
        <strain evidence="5">MAG_39</strain>
    </source>
</reference>
<dbReference type="Pfam" id="PF13458">
    <property type="entry name" value="Peripla_BP_6"/>
    <property type="match status" value="1"/>
</dbReference>